<evidence type="ECO:0000259" key="2">
    <source>
        <dbReference type="Pfam" id="PF01757"/>
    </source>
</evidence>
<dbReference type="PANTHER" id="PTHR23028">
    <property type="entry name" value="ACETYLTRANSFERASE"/>
    <property type="match status" value="1"/>
</dbReference>
<dbReference type="OrthoDB" id="9796461at2"/>
<feature type="transmembrane region" description="Helical" evidence="1">
    <location>
        <begin position="12"/>
        <end position="28"/>
    </location>
</feature>
<feature type="domain" description="SGNH" evidence="3">
    <location>
        <begin position="396"/>
        <end position="627"/>
    </location>
</feature>
<feature type="transmembrane region" description="Helical" evidence="1">
    <location>
        <begin position="272"/>
        <end position="289"/>
    </location>
</feature>
<dbReference type="EMBL" id="CP021404">
    <property type="protein sequence ID" value="ATI41025.1"/>
    <property type="molecule type" value="Genomic_DNA"/>
</dbReference>
<feature type="transmembrane region" description="Helical" evidence="1">
    <location>
        <begin position="34"/>
        <end position="51"/>
    </location>
</feature>
<feature type="transmembrane region" description="Helical" evidence="1">
    <location>
        <begin position="187"/>
        <end position="208"/>
    </location>
</feature>
<dbReference type="GO" id="GO:0016020">
    <property type="term" value="C:membrane"/>
    <property type="evidence" value="ECO:0007669"/>
    <property type="project" value="TreeGrafter"/>
</dbReference>
<name>A0A291LX55_9RHOB</name>
<dbReference type="Pfam" id="PF19040">
    <property type="entry name" value="SGNH"/>
    <property type="match status" value="1"/>
</dbReference>
<reference evidence="4 5" key="1">
    <citation type="submission" date="2017-05" db="EMBL/GenBank/DDBJ databases">
        <title>Comparative genomic and metabolic analysis of manganese-oxidizing mechanisms in Celeribater manganoxidans DY25T: its adaption to the environment of polymetallic nodule.</title>
        <authorList>
            <person name="Wang X."/>
        </authorList>
    </citation>
    <scope>NUCLEOTIDE SEQUENCE [LARGE SCALE GENOMIC DNA]</scope>
    <source>
        <strain evidence="4 5">DY25</strain>
    </source>
</reference>
<evidence type="ECO:0000259" key="3">
    <source>
        <dbReference type="Pfam" id="PF19040"/>
    </source>
</evidence>
<feature type="transmembrane region" description="Helical" evidence="1">
    <location>
        <begin position="345"/>
        <end position="365"/>
    </location>
</feature>
<dbReference type="GO" id="GO:0009103">
    <property type="term" value="P:lipopolysaccharide biosynthetic process"/>
    <property type="evidence" value="ECO:0007669"/>
    <property type="project" value="TreeGrafter"/>
</dbReference>
<dbReference type="RefSeq" id="WP_097372600.1">
    <property type="nucleotide sequence ID" value="NZ_CP021404.1"/>
</dbReference>
<feature type="transmembrane region" description="Helical" evidence="1">
    <location>
        <begin position="220"/>
        <end position="236"/>
    </location>
</feature>
<proteinExistence type="predicted"/>
<sequence length="640" mass="71393">MKYRPEIDGLRAIAVVPVILFHAGFSWFEGGFVGVDVFFVISGYLITTIILDEMKSGHFSIANFYERRARRILPALFFMILMILPFAHMWMFPSQLEDFGETVMMTVAFSSNFVFLRGDEYFGTAAEMRPLLHTWSLAVEEQFYLFFPFLLIFLRRWRQPILISCLIGSFLASFALAEWGSRNEPGAAFYFLPTRIWELLAGALCVFVPRFRNTRLNNSLGLLGLALIAAAIFNYNDSTLFPGVYALLPVSGAVLIILFAHQGNAAAKLLSLRGLVAVGLISYSTYLWHQPLFALARLHGLQELSVTFLTVLVLTSFMIGWASTRWIEAPFRRREGRLFPRQRHLFQAGAAIAVLISVVGLSAQLSEGYVDRGNDQLTVAELEYLVRPNRGLHADCHSGFTTSPNCYTDPTPEILLWGDSYAQHLTDGILASDPGAKLQLQSLSACAPILGAAQRTRSQGDDWARRCIEFNEEVLDWLADQKAPITVILASPFSEIINSDLLLASGEIVKGGSLEFAAGKIRETLNAIRNTGAKVMIVAPPPKSGWDIGQCLIKSVYFKAPPNSCDFAFVKDARPYQLLRTLTDNVGIYWLSKDICDNKTCSPLRDGTFIYKDGGHLTVEGSALLGRKNNWMPTFEQIAW</sequence>
<feature type="transmembrane region" description="Helical" evidence="1">
    <location>
        <begin position="304"/>
        <end position="324"/>
    </location>
</feature>
<organism evidence="4 5">
    <name type="scientific">Pacificitalea manganoxidans</name>
    <dbReference type="NCBI Taxonomy" id="1411902"/>
    <lineage>
        <taxon>Bacteria</taxon>
        <taxon>Pseudomonadati</taxon>
        <taxon>Pseudomonadota</taxon>
        <taxon>Alphaproteobacteria</taxon>
        <taxon>Rhodobacterales</taxon>
        <taxon>Paracoccaceae</taxon>
        <taxon>Pacificitalea</taxon>
    </lineage>
</organism>
<evidence type="ECO:0000313" key="5">
    <source>
        <dbReference type="Proteomes" id="UP000219050"/>
    </source>
</evidence>
<evidence type="ECO:0008006" key="6">
    <source>
        <dbReference type="Google" id="ProtNLM"/>
    </source>
</evidence>
<feature type="transmembrane region" description="Helical" evidence="1">
    <location>
        <begin position="135"/>
        <end position="154"/>
    </location>
</feature>
<feature type="transmembrane region" description="Helical" evidence="1">
    <location>
        <begin position="242"/>
        <end position="260"/>
    </location>
</feature>
<protein>
    <recommendedName>
        <fullName evidence="6">Acyltransferase</fullName>
    </recommendedName>
</protein>
<feature type="transmembrane region" description="Helical" evidence="1">
    <location>
        <begin position="161"/>
        <end position="181"/>
    </location>
</feature>
<keyword evidence="5" id="KW-1185">Reference proteome</keyword>
<keyword evidence="1" id="KW-1133">Transmembrane helix</keyword>
<evidence type="ECO:0000256" key="1">
    <source>
        <dbReference type="SAM" id="Phobius"/>
    </source>
</evidence>
<keyword evidence="1" id="KW-0472">Membrane</keyword>
<gene>
    <name evidence="4" type="ORF">CBW24_02760</name>
</gene>
<dbReference type="InterPro" id="IPR002656">
    <property type="entry name" value="Acyl_transf_3_dom"/>
</dbReference>
<dbReference type="Pfam" id="PF01757">
    <property type="entry name" value="Acyl_transf_3"/>
    <property type="match status" value="1"/>
</dbReference>
<evidence type="ECO:0000313" key="4">
    <source>
        <dbReference type="EMBL" id="ATI41025.1"/>
    </source>
</evidence>
<dbReference type="InterPro" id="IPR050879">
    <property type="entry name" value="Acyltransferase_3"/>
</dbReference>
<dbReference type="PANTHER" id="PTHR23028:SF53">
    <property type="entry name" value="ACYL_TRANSF_3 DOMAIN-CONTAINING PROTEIN"/>
    <property type="match status" value="1"/>
</dbReference>
<dbReference type="Proteomes" id="UP000219050">
    <property type="component" value="Chromosome"/>
</dbReference>
<dbReference type="InterPro" id="IPR043968">
    <property type="entry name" value="SGNH"/>
</dbReference>
<dbReference type="KEGG" id="cmag:CBW24_02760"/>
<feature type="domain" description="Acyltransferase 3" evidence="2">
    <location>
        <begin position="5"/>
        <end position="321"/>
    </location>
</feature>
<dbReference type="AlphaFoldDB" id="A0A291LX55"/>
<accession>A0A291LX55</accession>
<feature type="transmembrane region" description="Helical" evidence="1">
    <location>
        <begin position="72"/>
        <end position="92"/>
    </location>
</feature>
<keyword evidence="1" id="KW-0812">Transmembrane</keyword>
<dbReference type="GO" id="GO:0016747">
    <property type="term" value="F:acyltransferase activity, transferring groups other than amino-acyl groups"/>
    <property type="evidence" value="ECO:0007669"/>
    <property type="project" value="InterPro"/>
</dbReference>